<reference evidence="3 4" key="1">
    <citation type="submission" date="2024-05" db="EMBL/GenBank/DDBJ databases">
        <authorList>
            <person name="Zhao H."/>
            <person name="Xu Y."/>
            <person name="Lin S."/>
            <person name="Spain J.C."/>
            <person name="Zhou N.-Y."/>
        </authorList>
    </citation>
    <scope>NUCLEOTIDE SEQUENCE [LARGE SCALE GENOMIC DNA]</scope>
    <source>
        <strain evidence="3 4">NEAU-NG30</strain>
    </source>
</reference>
<keyword evidence="4" id="KW-1185">Reference proteome</keyword>
<feature type="transmembrane region" description="Helical" evidence="2">
    <location>
        <begin position="79"/>
        <end position="103"/>
    </location>
</feature>
<dbReference type="EMBL" id="JBDZYD010000005">
    <property type="protein sequence ID" value="MEQ0560718.1"/>
    <property type="molecule type" value="Genomic_DNA"/>
</dbReference>
<name>A0ABV0LEJ1_9PSEU</name>
<keyword evidence="2" id="KW-1133">Transmembrane helix</keyword>
<dbReference type="Proteomes" id="UP001440984">
    <property type="component" value="Unassembled WGS sequence"/>
</dbReference>
<evidence type="ECO:0000313" key="3">
    <source>
        <dbReference type="EMBL" id="MEQ0560718.1"/>
    </source>
</evidence>
<dbReference type="RefSeq" id="WP_348951756.1">
    <property type="nucleotide sequence ID" value="NZ_JBDZYD010000005.1"/>
</dbReference>
<keyword evidence="2" id="KW-0472">Membrane</keyword>
<proteinExistence type="predicted"/>
<feature type="region of interest" description="Disordered" evidence="1">
    <location>
        <begin position="1"/>
        <end position="30"/>
    </location>
</feature>
<gene>
    <name evidence="3" type="ORF">ABJI51_16650</name>
</gene>
<evidence type="ECO:0000313" key="4">
    <source>
        <dbReference type="Proteomes" id="UP001440984"/>
    </source>
</evidence>
<comment type="caution">
    <text evidence="3">The sequence shown here is derived from an EMBL/GenBank/DDBJ whole genome shotgun (WGS) entry which is preliminary data.</text>
</comment>
<sequence length="107" mass="11286">MRLTQFDDPFSPDPTTTQSPFSVPDPPPKAPPGLEAFGDFVVSSLKYFGIIAIVAGFALIAIMMALGRRNRSEWAAQGVLGLPYVIGAVLIVVGAGGIVQGLLTGWR</sequence>
<accession>A0ABV0LEJ1</accession>
<protein>
    <submittedName>
        <fullName evidence="3">Uncharacterized protein</fullName>
    </submittedName>
</protein>
<evidence type="ECO:0000256" key="2">
    <source>
        <dbReference type="SAM" id="Phobius"/>
    </source>
</evidence>
<keyword evidence="2" id="KW-0812">Transmembrane</keyword>
<evidence type="ECO:0000256" key="1">
    <source>
        <dbReference type="SAM" id="MobiDB-lite"/>
    </source>
</evidence>
<organism evidence="3 4">
    <name type="scientific">Amycolatopsis melonis</name>
    <dbReference type="NCBI Taxonomy" id="3156488"/>
    <lineage>
        <taxon>Bacteria</taxon>
        <taxon>Bacillati</taxon>
        <taxon>Actinomycetota</taxon>
        <taxon>Actinomycetes</taxon>
        <taxon>Pseudonocardiales</taxon>
        <taxon>Pseudonocardiaceae</taxon>
        <taxon>Amycolatopsis</taxon>
    </lineage>
</organism>
<feature type="transmembrane region" description="Helical" evidence="2">
    <location>
        <begin position="47"/>
        <end position="67"/>
    </location>
</feature>